<sequence>MSVSQQSRKDHSDGSDGSDSDATTTSSTEHLTREEKLYVLRHTARQEPQGQESKSWQQLQQQRQSRPSCRSCSGLQLAQHQQHQQRSGSVNPLEQSMNSSGGGPDPASSCRTLIIHGSLSDESWARLAGTGSIPDLGLAGSHYLTSTPKTPPFRPASSDCNDDAEDLLLLGSADRRRRRGGGHPPPPPPSPGVGGFTTRSLPRSAKDFSALSTYQRHHPSSQTSLASLYHEEQENTELDHHNGCCERRKQLKMLQGLAREMNWSLPITTTTTTAPGPSDSCYPLSIEESGDGACSALSISDTLLNDHQTMQTPSSYTRDFTYLSKPPPAYPRNKSFGSGTAPATTTAAVTTENASLNGGSSSSRNSSSSSSCRRIKIRRALSRSHPDLSKLGKELGWNKSSAGTSDSSNTWRALRHNKTEPAAPTEEFNTQNEKTQIDPPVEIPSILAEATGPAAIAISGDNVMVVKPEDSEAVWSTPELVDAILEENFKLRQQVQNHQDHIAKLQKFEKELSAVQSAHQALVRSSERKESLEQSARIRLEAEWRRAQEMSAALRNQVELLTSQLALRSASVASLGNAAESASAADWQNQISRRDALIAQLVSQNKELMTNKERQDIELCAQKATLQQQRSHIEILESALGRAQQNVNRLEDDEFRRRCNGDSRHLLASAGVESNATAQAEPAAHREMANMEIRIRDLEAKLSEKEMLIHLLQRASMDREIAFGATRGLPESVSLLNRYPSQQQQSSQPPLESHLAMNLATTTNGVKGAWSGSSGVSSLPSSSRGSAISVASNNSSSRNKALTSSANAPNTSAASDANPSVASQNNNAETAQSLDNQLRALDRFYQNKQSLIQALQSDKERFPNNYWPS</sequence>
<accession>A0A8J2R9H5</accession>
<comment type="caution">
    <text evidence="3">The sequence shown here is derived from an EMBL/GenBank/DDBJ whole genome shotgun (WGS) entry which is preliminary data.</text>
</comment>
<feature type="compositionally biased region" description="Low complexity" evidence="2">
    <location>
        <begin position="15"/>
        <end position="28"/>
    </location>
</feature>
<feature type="compositionally biased region" description="Low complexity" evidence="2">
    <location>
        <begin position="340"/>
        <end position="371"/>
    </location>
</feature>
<feature type="coiled-coil region" evidence="1">
    <location>
        <begin position="688"/>
        <end position="715"/>
    </location>
</feature>
<dbReference type="PANTHER" id="PTHR14826">
    <property type="entry name" value="ANGIOMOTIN"/>
    <property type="match status" value="1"/>
</dbReference>
<dbReference type="GO" id="GO:0030036">
    <property type="term" value="P:actin cytoskeleton organization"/>
    <property type="evidence" value="ECO:0007669"/>
    <property type="project" value="TreeGrafter"/>
</dbReference>
<dbReference type="Proteomes" id="UP000789390">
    <property type="component" value="Unassembled WGS sequence"/>
</dbReference>
<evidence type="ECO:0000313" key="4">
    <source>
        <dbReference type="Proteomes" id="UP000789390"/>
    </source>
</evidence>
<feature type="compositionally biased region" description="Low complexity" evidence="2">
    <location>
        <begin position="49"/>
        <end position="85"/>
    </location>
</feature>
<feature type="region of interest" description="Disordered" evidence="2">
    <location>
        <begin position="1"/>
        <end position="111"/>
    </location>
</feature>
<dbReference type="OrthoDB" id="5974715at2759"/>
<evidence type="ECO:0000256" key="1">
    <source>
        <dbReference type="SAM" id="Coils"/>
    </source>
</evidence>
<feature type="compositionally biased region" description="Basic and acidic residues" evidence="2">
    <location>
        <begin position="384"/>
        <end position="393"/>
    </location>
</feature>
<dbReference type="GO" id="GO:0005923">
    <property type="term" value="C:bicellular tight junction"/>
    <property type="evidence" value="ECO:0007669"/>
    <property type="project" value="TreeGrafter"/>
</dbReference>
<name>A0A8J2R9H5_9CRUS</name>
<dbReference type="GO" id="GO:0030334">
    <property type="term" value="P:regulation of cell migration"/>
    <property type="evidence" value="ECO:0007669"/>
    <property type="project" value="TreeGrafter"/>
</dbReference>
<evidence type="ECO:0000313" key="3">
    <source>
        <dbReference type="EMBL" id="CAH0098131.1"/>
    </source>
</evidence>
<dbReference type="PANTHER" id="PTHR14826:SF14">
    <property type="entry name" value="ANGIOMOTIN_C DOMAIN-CONTAINING PROTEIN"/>
    <property type="match status" value="1"/>
</dbReference>
<feature type="compositionally biased region" description="Polar residues" evidence="2">
    <location>
        <begin position="309"/>
        <end position="318"/>
    </location>
</feature>
<gene>
    <name evidence="3" type="ORF">DGAL_LOCUS178</name>
</gene>
<feature type="compositionally biased region" description="Basic residues" evidence="2">
    <location>
        <begin position="373"/>
        <end position="382"/>
    </location>
</feature>
<keyword evidence="4" id="KW-1185">Reference proteome</keyword>
<keyword evidence="1" id="KW-0175">Coiled coil</keyword>
<organism evidence="3 4">
    <name type="scientific">Daphnia galeata</name>
    <dbReference type="NCBI Taxonomy" id="27404"/>
    <lineage>
        <taxon>Eukaryota</taxon>
        <taxon>Metazoa</taxon>
        <taxon>Ecdysozoa</taxon>
        <taxon>Arthropoda</taxon>
        <taxon>Crustacea</taxon>
        <taxon>Branchiopoda</taxon>
        <taxon>Diplostraca</taxon>
        <taxon>Cladocera</taxon>
        <taxon>Anomopoda</taxon>
        <taxon>Daphniidae</taxon>
        <taxon>Daphnia</taxon>
    </lineage>
</organism>
<evidence type="ECO:0008006" key="5">
    <source>
        <dbReference type="Google" id="ProtNLM"/>
    </source>
</evidence>
<feature type="region of interest" description="Disordered" evidence="2">
    <location>
        <begin position="175"/>
        <end position="201"/>
    </location>
</feature>
<evidence type="ECO:0000256" key="2">
    <source>
        <dbReference type="SAM" id="MobiDB-lite"/>
    </source>
</evidence>
<dbReference type="GO" id="GO:0031410">
    <property type="term" value="C:cytoplasmic vesicle"/>
    <property type="evidence" value="ECO:0007669"/>
    <property type="project" value="TreeGrafter"/>
</dbReference>
<dbReference type="AlphaFoldDB" id="A0A8J2R9H5"/>
<dbReference type="EMBL" id="CAKKLH010000001">
    <property type="protein sequence ID" value="CAH0098131.1"/>
    <property type="molecule type" value="Genomic_DNA"/>
</dbReference>
<feature type="region of interest" description="Disordered" evidence="2">
    <location>
        <begin position="309"/>
        <end position="412"/>
    </location>
</feature>
<feature type="coiled-coil region" evidence="1">
    <location>
        <begin position="598"/>
        <end position="653"/>
    </location>
</feature>
<dbReference type="GO" id="GO:0005886">
    <property type="term" value="C:plasma membrane"/>
    <property type="evidence" value="ECO:0007669"/>
    <property type="project" value="TreeGrafter"/>
</dbReference>
<proteinExistence type="predicted"/>
<feature type="region of interest" description="Disordered" evidence="2">
    <location>
        <begin position="770"/>
        <end position="834"/>
    </location>
</feature>
<dbReference type="InterPro" id="IPR051747">
    <property type="entry name" value="Angiomotin-like"/>
</dbReference>
<feature type="compositionally biased region" description="Polar residues" evidence="2">
    <location>
        <begin position="86"/>
        <end position="99"/>
    </location>
</feature>
<feature type="compositionally biased region" description="Polar residues" evidence="2">
    <location>
        <begin position="398"/>
        <end position="411"/>
    </location>
</feature>
<feature type="compositionally biased region" description="Polar residues" evidence="2">
    <location>
        <begin position="821"/>
        <end position="834"/>
    </location>
</feature>
<protein>
    <recommendedName>
        <fullName evidence="5">Angiomotin C-terminal domain-containing protein</fullName>
    </recommendedName>
</protein>
<feature type="compositionally biased region" description="Low complexity" evidence="2">
    <location>
        <begin position="771"/>
        <end position="820"/>
    </location>
</feature>
<reference evidence="3" key="1">
    <citation type="submission" date="2021-11" db="EMBL/GenBank/DDBJ databases">
        <authorList>
            <person name="Schell T."/>
        </authorList>
    </citation>
    <scope>NUCLEOTIDE SEQUENCE</scope>
    <source>
        <strain evidence="3">M5</strain>
    </source>
</reference>